<dbReference type="Pfam" id="PF00296">
    <property type="entry name" value="Bac_luciferase"/>
    <property type="match status" value="1"/>
</dbReference>
<dbReference type="SUPFAM" id="SSF51679">
    <property type="entry name" value="Bacterial luciferase-like"/>
    <property type="match status" value="1"/>
</dbReference>
<dbReference type="InterPro" id="IPR019945">
    <property type="entry name" value="F420_G6P_DH-rel"/>
</dbReference>
<dbReference type="InterPro" id="IPR050564">
    <property type="entry name" value="F420-G6PD/mer"/>
</dbReference>
<dbReference type="EMBL" id="JBHSAY010000007">
    <property type="protein sequence ID" value="MFC4131756.1"/>
    <property type="molecule type" value="Genomic_DNA"/>
</dbReference>
<comment type="caution">
    <text evidence="3">The sequence shown here is derived from an EMBL/GenBank/DDBJ whole genome shotgun (WGS) entry which is preliminary data.</text>
</comment>
<feature type="domain" description="Luciferase-like" evidence="2">
    <location>
        <begin position="11"/>
        <end position="291"/>
    </location>
</feature>
<dbReference type="InterPro" id="IPR036661">
    <property type="entry name" value="Luciferase-like_sf"/>
</dbReference>
<proteinExistence type="predicted"/>
<evidence type="ECO:0000259" key="2">
    <source>
        <dbReference type="Pfam" id="PF00296"/>
    </source>
</evidence>
<keyword evidence="4" id="KW-1185">Reference proteome</keyword>
<organism evidence="3 4">
    <name type="scientific">Hamadaea flava</name>
    <dbReference type="NCBI Taxonomy" id="1742688"/>
    <lineage>
        <taxon>Bacteria</taxon>
        <taxon>Bacillati</taxon>
        <taxon>Actinomycetota</taxon>
        <taxon>Actinomycetes</taxon>
        <taxon>Micromonosporales</taxon>
        <taxon>Micromonosporaceae</taxon>
        <taxon>Hamadaea</taxon>
    </lineage>
</organism>
<protein>
    <submittedName>
        <fullName evidence="3">TIGR03557 family F420-dependent LLM class oxidoreductase</fullName>
        <ecNumber evidence="3">1.-.-.-</ecNumber>
    </submittedName>
</protein>
<sequence>MPEIGYTLMGEQSPPRQLVDDAVAAERAGFDYAVCSDHYYPWLSEQGHSPYAWAVLGAAAYATDRMGLMSYVTCPIRRYHPAVVAQKAATVSLLSQGRFILGLGAGENLNEHVVGAWPHVIERHAMFEEALEIIHALLSGGVLHYSGNYFEVPEAQLWDVPELPVPIGVAVSGPDSIDLAARYADVLVATEPRPELVTAFDTAAGPGKPKYGQVPICWGPDEDACRKIAYDQFRWSGLGWPVNAELPGPRSFASATKSATVDHVAQEITCGPDVGKHAEAVRKYFDAGFTHVAVVQIGADSQGAFLEMAERELLPALR</sequence>
<reference evidence="4" key="1">
    <citation type="journal article" date="2019" name="Int. J. Syst. Evol. Microbiol.">
        <title>The Global Catalogue of Microorganisms (GCM) 10K type strain sequencing project: providing services to taxonomists for standard genome sequencing and annotation.</title>
        <authorList>
            <consortium name="The Broad Institute Genomics Platform"/>
            <consortium name="The Broad Institute Genome Sequencing Center for Infectious Disease"/>
            <person name="Wu L."/>
            <person name="Ma J."/>
        </authorList>
    </citation>
    <scope>NUCLEOTIDE SEQUENCE [LARGE SCALE GENOMIC DNA]</scope>
    <source>
        <strain evidence="4">CGMCC 4.7289</strain>
    </source>
</reference>
<dbReference type="CDD" id="cd01097">
    <property type="entry name" value="Tetrahydromethanopterin_reductase"/>
    <property type="match status" value="1"/>
</dbReference>
<name>A0ABV8LL94_9ACTN</name>
<dbReference type="RefSeq" id="WP_253756143.1">
    <property type="nucleotide sequence ID" value="NZ_JAMZDZ010000001.1"/>
</dbReference>
<dbReference type="Gene3D" id="3.20.20.30">
    <property type="entry name" value="Luciferase-like domain"/>
    <property type="match status" value="1"/>
</dbReference>
<dbReference type="NCBIfam" id="TIGR03557">
    <property type="entry name" value="F420_G6P_family"/>
    <property type="match status" value="1"/>
</dbReference>
<gene>
    <name evidence="3" type="ORF">ACFOZ4_14200</name>
</gene>
<dbReference type="PANTHER" id="PTHR43244:SF1">
    <property type="entry name" value="5,10-METHYLENETETRAHYDROMETHANOPTERIN REDUCTASE"/>
    <property type="match status" value="1"/>
</dbReference>
<keyword evidence="1 3" id="KW-0560">Oxidoreductase</keyword>
<dbReference type="EC" id="1.-.-.-" evidence="3"/>
<evidence type="ECO:0000313" key="4">
    <source>
        <dbReference type="Proteomes" id="UP001595816"/>
    </source>
</evidence>
<evidence type="ECO:0000313" key="3">
    <source>
        <dbReference type="EMBL" id="MFC4131756.1"/>
    </source>
</evidence>
<accession>A0ABV8LL94</accession>
<dbReference type="GO" id="GO:0016491">
    <property type="term" value="F:oxidoreductase activity"/>
    <property type="evidence" value="ECO:0007669"/>
    <property type="project" value="UniProtKB-KW"/>
</dbReference>
<dbReference type="InterPro" id="IPR011251">
    <property type="entry name" value="Luciferase-like_dom"/>
</dbReference>
<dbReference type="Proteomes" id="UP001595816">
    <property type="component" value="Unassembled WGS sequence"/>
</dbReference>
<dbReference type="PANTHER" id="PTHR43244">
    <property type="match status" value="1"/>
</dbReference>
<evidence type="ECO:0000256" key="1">
    <source>
        <dbReference type="ARBA" id="ARBA00023002"/>
    </source>
</evidence>